<keyword evidence="2" id="KW-0805">Transcription regulation</keyword>
<dbReference type="Proteomes" id="UP000292235">
    <property type="component" value="Chromosome"/>
</dbReference>
<proteinExistence type="inferred from homology"/>
<dbReference type="Gene3D" id="1.25.40.10">
    <property type="entry name" value="Tetratricopeptide repeat domain"/>
    <property type="match status" value="3"/>
</dbReference>
<dbReference type="OrthoDB" id="5521887at2"/>
<feature type="domain" description="OmpR/PhoB-type" evidence="7">
    <location>
        <begin position="1"/>
        <end position="94"/>
    </location>
</feature>
<accession>A0A4P6Q7U1</accession>
<evidence type="ECO:0000256" key="5">
    <source>
        <dbReference type="PROSITE-ProRule" id="PRU01091"/>
    </source>
</evidence>
<evidence type="ECO:0000259" key="7">
    <source>
        <dbReference type="PROSITE" id="PS51755"/>
    </source>
</evidence>
<gene>
    <name evidence="8" type="primary">afsR10</name>
    <name evidence="8" type="ORF">EKD16_18740</name>
</gene>
<feature type="DNA-binding region" description="OmpR/PhoB-type" evidence="5">
    <location>
        <begin position="1"/>
        <end position="94"/>
    </location>
</feature>
<feature type="region of interest" description="Disordered" evidence="6">
    <location>
        <begin position="248"/>
        <end position="303"/>
    </location>
</feature>
<evidence type="ECO:0000313" key="9">
    <source>
        <dbReference type="Proteomes" id="UP000292235"/>
    </source>
</evidence>
<dbReference type="PROSITE" id="PS51755">
    <property type="entry name" value="OMPR_PHOB"/>
    <property type="match status" value="1"/>
</dbReference>
<dbReference type="CDD" id="cd15831">
    <property type="entry name" value="BTAD"/>
    <property type="match status" value="1"/>
</dbReference>
<dbReference type="InterPro" id="IPR016032">
    <property type="entry name" value="Sig_transdc_resp-reg_C-effctor"/>
</dbReference>
<dbReference type="EMBL" id="CP036455">
    <property type="protein sequence ID" value="QBI55511.1"/>
    <property type="molecule type" value="Genomic_DNA"/>
</dbReference>
<dbReference type="SUPFAM" id="SSF48452">
    <property type="entry name" value="TPR-like"/>
    <property type="match status" value="3"/>
</dbReference>
<sequence length="1092" mass="117035">MEIRLLGPAVRVMVDGQAVDAGTLKERVILATLALTPGKVVPTGLIIDHVWHDAHPASVRSSLYAYITRIRNRIRAAGSGVALPSHSRGYTLEIAGEAVDWHRMKALRSRAGELAEVGDHRRAADLLSRALHLWEGDPLAEVPGTWTHAYQQSMHQTWLLVLEGWAESCLRIGRYHDVIAGVSEAAARYPKNEKLAVALMRALADGGRSAEALDVHARLRADLAEEGNRPCNATQEVFQRILTGHAEGGEGAAAPAGGATESRPAAVERSPTADTGGSADPTGGVARPAPPGPADPVHDSLGRDIGDFTARAEELSAILDHARSRPDATTVIVLSGLAGVGKTALAVRAAHLLRDEFDVRLQLDLHGHTAGQPPLDPAQALHLLLRSLDVAAERIPPEQEARAALWSSRLAGRRALVLLDDATRGRIAPLIPGTPGCVVLVTSRWTLAELDGVHHVRLDPPDPDDAAAMLADIAGLGTDGVHDSDMRRIVAACGRLPLALRVAGGRLRHRPTWTPAHLADRIARNGLVEMRSAGRDVAGVFAMSVEALSEWARDAFLRSALLPAPEFSLPALAAALGDTGPQTGRAEAAADELLDTNLVEETGPGRYRMHALLREFGRRRAAEVLAPADRREALLRVLEHYRATADAADRTVHPARRRPPECPTDPPRAASFSTASEARRWYEDEYPTIDAALESACNGEFHAYPEVRAYAVRLPLAIGGLSESDGPWEGAERHLAACLELCREAGDESNAAIAALDLSRVQGRLRRLDDAEANADAALAHWQRTSDVQGEAKAHDQLGSIHFAAARNTAALREHTAAVELFTAHGDRRSRAKALTHIGTCHAMLGDLDAAESACSESVAALRAIGDPDAEARALANFAGVLQQRGYHRDAQRYCEQALAVFEGIGDRLNTGSLTYNLAEILAYRDRHEEAVTCFRRAHEVLREIGAEDLAVRALAGIGAAYLALNRCHEAWHTLQDAASLAGTLSDPVTESQVMRVCGDVLVELQAPAEARLHYRNARGLAANGVSVLDEVLAHERLGDLSAREGDHAEALGHWGRALRLGAPMRSPHSMAVKAKIETMRNLPHSSGNGAA</sequence>
<keyword evidence="3 5" id="KW-0238">DNA-binding</keyword>
<feature type="region of interest" description="Disordered" evidence="6">
    <location>
        <begin position="648"/>
        <end position="674"/>
    </location>
</feature>
<dbReference type="SMART" id="SM00862">
    <property type="entry name" value="Trans_reg_C"/>
    <property type="match status" value="1"/>
</dbReference>
<dbReference type="SUPFAM" id="SSF52540">
    <property type="entry name" value="P-loop containing nucleoside triphosphate hydrolases"/>
    <property type="match status" value="1"/>
</dbReference>
<name>A0A4P6Q7U1_9ACTN</name>
<dbReference type="RefSeq" id="WP_131099499.1">
    <property type="nucleotide sequence ID" value="NZ_CP036455.1"/>
</dbReference>
<dbReference type="GO" id="GO:0006355">
    <property type="term" value="P:regulation of DNA-templated transcription"/>
    <property type="evidence" value="ECO:0007669"/>
    <property type="project" value="InterPro"/>
</dbReference>
<dbReference type="InterPro" id="IPR001867">
    <property type="entry name" value="OmpR/PhoB-type_DNA-bd"/>
</dbReference>
<organism evidence="8 9">
    <name type="scientific">Streptomonospora litoralis</name>
    <dbReference type="NCBI Taxonomy" id="2498135"/>
    <lineage>
        <taxon>Bacteria</taxon>
        <taxon>Bacillati</taxon>
        <taxon>Actinomycetota</taxon>
        <taxon>Actinomycetes</taxon>
        <taxon>Streptosporangiales</taxon>
        <taxon>Nocardiopsidaceae</taxon>
        <taxon>Streptomonospora</taxon>
    </lineage>
</organism>
<dbReference type="PRINTS" id="PR00364">
    <property type="entry name" value="DISEASERSIST"/>
</dbReference>
<evidence type="ECO:0000256" key="4">
    <source>
        <dbReference type="ARBA" id="ARBA00023163"/>
    </source>
</evidence>
<dbReference type="InterPro" id="IPR051677">
    <property type="entry name" value="AfsR-DnrI-RedD_regulator"/>
</dbReference>
<dbReference type="GO" id="GO:0043531">
    <property type="term" value="F:ADP binding"/>
    <property type="evidence" value="ECO:0007669"/>
    <property type="project" value="InterPro"/>
</dbReference>
<keyword evidence="4" id="KW-0804">Transcription</keyword>
<protein>
    <submittedName>
        <fullName evidence="8">Regulatory protein AfsR</fullName>
    </submittedName>
</protein>
<dbReference type="Pfam" id="PF03704">
    <property type="entry name" value="BTAD"/>
    <property type="match status" value="1"/>
</dbReference>
<dbReference type="Pfam" id="PF13424">
    <property type="entry name" value="TPR_12"/>
    <property type="match status" value="2"/>
</dbReference>
<dbReference type="PANTHER" id="PTHR35807:SF1">
    <property type="entry name" value="TRANSCRIPTIONAL REGULATOR REDD"/>
    <property type="match status" value="1"/>
</dbReference>
<evidence type="ECO:0000256" key="1">
    <source>
        <dbReference type="ARBA" id="ARBA00005820"/>
    </source>
</evidence>
<evidence type="ECO:0000256" key="6">
    <source>
        <dbReference type="SAM" id="MobiDB-lite"/>
    </source>
</evidence>
<dbReference type="PANTHER" id="PTHR35807">
    <property type="entry name" value="TRANSCRIPTIONAL REGULATOR REDD-RELATED"/>
    <property type="match status" value="1"/>
</dbReference>
<dbReference type="SUPFAM" id="SSF46894">
    <property type="entry name" value="C-terminal effector domain of the bipartite response regulators"/>
    <property type="match status" value="1"/>
</dbReference>
<dbReference type="SMART" id="SM00028">
    <property type="entry name" value="TPR"/>
    <property type="match status" value="7"/>
</dbReference>
<dbReference type="Gene3D" id="1.10.10.10">
    <property type="entry name" value="Winged helix-like DNA-binding domain superfamily/Winged helix DNA-binding domain"/>
    <property type="match status" value="1"/>
</dbReference>
<dbReference type="SMART" id="SM01043">
    <property type="entry name" value="BTAD"/>
    <property type="match status" value="1"/>
</dbReference>
<dbReference type="InterPro" id="IPR027417">
    <property type="entry name" value="P-loop_NTPase"/>
</dbReference>
<dbReference type="KEGG" id="strr:EKD16_18740"/>
<dbReference type="GO" id="GO:0000160">
    <property type="term" value="P:phosphorelay signal transduction system"/>
    <property type="evidence" value="ECO:0007669"/>
    <property type="project" value="InterPro"/>
</dbReference>
<evidence type="ECO:0000313" key="8">
    <source>
        <dbReference type="EMBL" id="QBI55511.1"/>
    </source>
</evidence>
<dbReference type="InterPro" id="IPR036388">
    <property type="entry name" value="WH-like_DNA-bd_sf"/>
</dbReference>
<dbReference type="AlphaFoldDB" id="A0A4P6Q7U1"/>
<comment type="similarity">
    <text evidence="1">Belongs to the AfsR/DnrI/RedD regulatory family.</text>
</comment>
<dbReference type="InterPro" id="IPR011990">
    <property type="entry name" value="TPR-like_helical_dom_sf"/>
</dbReference>
<dbReference type="Gene3D" id="3.40.50.300">
    <property type="entry name" value="P-loop containing nucleotide triphosphate hydrolases"/>
    <property type="match status" value="1"/>
</dbReference>
<dbReference type="GO" id="GO:0003677">
    <property type="term" value="F:DNA binding"/>
    <property type="evidence" value="ECO:0007669"/>
    <property type="project" value="UniProtKB-UniRule"/>
</dbReference>
<keyword evidence="9" id="KW-1185">Reference proteome</keyword>
<dbReference type="InterPro" id="IPR005158">
    <property type="entry name" value="BTAD"/>
</dbReference>
<dbReference type="Pfam" id="PF00486">
    <property type="entry name" value="Trans_reg_C"/>
    <property type="match status" value="1"/>
</dbReference>
<evidence type="ECO:0000256" key="3">
    <source>
        <dbReference type="ARBA" id="ARBA00023125"/>
    </source>
</evidence>
<evidence type="ECO:0000256" key="2">
    <source>
        <dbReference type="ARBA" id="ARBA00023015"/>
    </source>
</evidence>
<dbReference type="InterPro" id="IPR019734">
    <property type="entry name" value="TPR_rpt"/>
</dbReference>
<reference evidence="8 9" key="1">
    <citation type="submission" date="2019-02" db="EMBL/GenBank/DDBJ databases">
        <authorList>
            <person name="Khodamoradi S."/>
            <person name="Hahnke R.L."/>
            <person name="Kaempfer P."/>
            <person name="Schumann P."/>
            <person name="Rohde M."/>
            <person name="Steinert M."/>
            <person name="Luzhetskyy A."/>
            <person name="Wink J."/>
            <person name="Ruckert C."/>
        </authorList>
    </citation>
    <scope>NUCLEOTIDE SEQUENCE [LARGE SCALE GENOMIC DNA]</scope>
    <source>
        <strain evidence="8 9">M2</strain>
    </source>
</reference>